<name>A0A6C0AGB1_9ZZZZ</name>
<protein>
    <submittedName>
        <fullName evidence="1">Uncharacterized protein</fullName>
    </submittedName>
</protein>
<dbReference type="EMBL" id="MN740598">
    <property type="protein sequence ID" value="QHS78503.1"/>
    <property type="molecule type" value="Genomic_DNA"/>
</dbReference>
<accession>A0A6C0AGB1</accession>
<proteinExistence type="predicted"/>
<sequence length="98" mass="12060">MKIENILLKLFVMSLINEDKENDLIHDLKNKTYNQIMDRFDNYAINLKDIFYINKMRNYLQSHLNRTIIIKFLIYTKERKINNKKINNKKFLPYKSMK</sequence>
<reference evidence="1" key="1">
    <citation type="journal article" date="2020" name="Nature">
        <title>Giant virus diversity and host interactions through global metagenomics.</title>
        <authorList>
            <person name="Schulz F."/>
            <person name="Roux S."/>
            <person name="Paez-Espino D."/>
            <person name="Jungbluth S."/>
            <person name="Walsh D.A."/>
            <person name="Denef V.J."/>
            <person name="McMahon K.D."/>
            <person name="Konstantinidis K.T."/>
            <person name="Eloe-Fadrosh E.A."/>
            <person name="Kyrpides N.C."/>
            <person name="Woyke T."/>
        </authorList>
    </citation>
    <scope>NUCLEOTIDE SEQUENCE</scope>
    <source>
        <strain evidence="1">GVMAG-S-1021933-23</strain>
    </source>
</reference>
<dbReference type="AlphaFoldDB" id="A0A6C0AGB1"/>
<organism evidence="1">
    <name type="scientific">viral metagenome</name>
    <dbReference type="NCBI Taxonomy" id="1070528"/>
    <lineage>
        <taxon>unclassified sequences</taxon>
        <taxon>metagenomes</taxon>
        <taxon>organismal metagenomes</taxon>
    </lineage>
</organism>
<evidence type="ECO:0000313" key="1">
    <source>
        <dbReference type="EMBL" id="QHS78503.1"/>
    </source>
</evidence>